<evidence type="ECO:0000313" key="2">
    <source>
        <dbReference type="Proteomes" id="UP001385951"/>
    </source>
</evidence>
<dbReference type="AlphaFoldDB" id="A0AAW0FKU6"/>
<sequence>MYKLWRIVTGIIAIEDTTNRGATDVKDAAVRILFSCTSTPEDYWRAAVHTIIGMPYMRAFHAFQYIIHQFLKVSDLNIYEGYFELPSDTVTFLRRLDTNAKARGSEVTNPIDRFIMMCRQVITICPRHALTLLDAGMSDLLEAVLSGRYDKFFDSNEDVITPTSEGELDSLLSRSSIDSPITVFNHHFTVRRLPIDVRTGVCTSMVRQLKEAGAKSQSTASVYSPTSFHARMHRPLPKIPIDIDKAA</sequence>
<proteinExistence type="predicted"/>
<name>A0AAW0FKU6_9APHY</name>
<accession>A0AAW0FKU6</accession>
<gene>
    <name evidence="1" type="ORF">QCA50_014517</name>
</gene>
<dbReference type="Proteomes" id="UP001385951">
    <property type="component" value="Unassembled WGS sequence"/>
</dbReference>
<dbReference type="EMBL" id="JASBNA010000036">
    <property type="protein sequence ID" value="KAK7682313.1"/>
    <property type="molecule type" value="Genomic_DNA"/>
</dbReference>
<keyword evidence="2" id="KW-1185">Reference proteome</keyword>
<reference evidence="1 2" key="1">
    <citation type="submission" date="2022-09" db="EMBL/GenBank/DDBJ databases">
        <authorList>
            <person name="Palmer J.M."/>
        </authorList>
    </citation>
    <scope>NUCLEOTIDE SEQUENCE [LARGE SCALE GENOMIC DNA]</scope>
    <source>
        <strain evidence="1 2">DSM 7382</strain>
    </source>
</reference>
<comment type="caution">
    <text evidence="1">The sequence shown here is derived from an EMBL/GenBank/DDBJ whole genome shotgun (WGS) entry which is preliminary data.</text>
</comment>
<organism evidence="1 2">
    <name type="scientific">Cerrena zonata</name>
    <dbReference type="NCBI Taxonomy" id="2478898"/>
    <lineage>
        <taxon>Eukaryota</taxon>
        <taxon>Fungi</taxon>
        <taxon>Dikarya</taxon>
        <taxon>Basidiomycota</taxon>
        <taxon>Agaricomycotina</taxon>
        <taxon>Agaricomycetes</taxon>
        <taxon>Polyporales</taxon>
        <taxon>Cerrenaceae</taxon>
        <taxon>Cerrena</taxon>
    </lineage>
</organism>
<evidence type="ECO:0000313" key="1">
    <source>
        <dbReference type="EMBL" id="KAK7682313.1"/>
    </source>
</evidence>
<protein>
    <submittedName>
        <fullName evidence="1">Uncharacterized protein</fullName>
    </submittedName>
</protein>